<dbReference type="AlphaFoldDB" id="A0A4S8LXS6"/>
<dbReference type="EMBL" id="ML179223">
    <property type="protein sequence ID" value="THU94467.1"/>
    <property type="molecule type" value="Genomic_DNA"/>
</dbReference>
<keyword evidence="4" id="KW-1185">Reference proteome</keyword>
<evidence type="ECO:0000256" key="1">
    <source>
        <dbReference type="SAM" id="Coils"/>
    </source>
</evidence>
<feature type="coiled-coil region" evidence="1">
    <location>
        <begin position="156"/>
        <end position="183"/>
    </location>
</feature>
<keyword evidence="2" id="KW-1133">Transmembrane helix</keyword>
<dbReference type="OrthoDB" id="3105622at2759"/>
<keyword evidence="2" id="KW-0812">Transmembrane</keyword>
<keyword evidence="1" id="KW-0175">Coiled coil</keyword>
<dbReference type="Proteomes" id="UP000297245">
    <property type="component" value="Unassembled WGS sequence"/>
</dbReference>
<name>A0A4S8LXS6_DENBC</name>
<evidence type="ECO:0000313" key="3">
    <source>
        <dbReference type="EMBL" id="THU94467.1"/>
    </source>
</evidence>
<accession>A0A4S8LXS6</accession>
<protein>
    <submittedName>
        <fullName evidence="3">Uncharacterized protein</fullName>
    </submittedName>
</protein>
<organism evidence="3 4">
    <name type="scientific">Dendrothele bispora (strain CBS 962.96)</name>
    <dbReference type="NCBI Taxonomy" id="1314807"/>
    <lineage>
        <taxon>Eukaryota</taxon>
        <taxon>Fungi</taxon>
        <taxon>Dikarya</taxon>
        <taxon>Basidiomycota</taxon>
        <taxon>Agaricomycotina</taxon>
        <taxon>Agaricomycetes</taxon>
        <taxon>Agaricomycetidae</taxon>
        <taxon>Agaricales</taxon>
        <taxon>Agaricales incertae sedis</taxon>
        <taxon>Dendrothele</taxon>
    </lineage>
</organism>
<feature type="transmembrane region" description="Helical" evidence="2">
    <location>
        <begin position="94"/>
        <end position="122"/>
    </location>
</feature>
<evidence type="ECO:0000256" key="2">
    <source>
        <dbReference type="SAM" id="Phobius"/>
    </source>
</evidence>
<proteinExistence type="predicted"/>
<sequence length="187" mass="21298">MLIVFIFALFSFLRIIFSVVMYFNPAFKAKVAERRAAKRARIQELEAAGKRRSRRSIGIEVVINCLFSVAWILNDAVFNRPEGTAIVDGAKARVIHNIALCAVVVPIECLVFSLFIFIAVIFKVRRARKGQIKLQGDEELMVGVPTQEMAQVPSMKEGFEEKLIEIDDSVERFEEKMSKEERTEIDN</sequence>
<keyword evidence="2" id="KW-0472">Membrane</keyword>
<feature type="transmembrane region" description="Helical" evidence="2">
    <location>
        <begin position="57"/>
        <end position="74"/>
    </location>
</feature>
<reference evidence="3 4" key="1">
    <citation type="journal article" date="2019" name="Nat. Ecol. Evol.">
        <title>Megaphylogeny resolves global patterns of mushroom evolution.</title>
        <authorList>
            <person name="Varga T."/>
            <person name="Krizsan K."/>
            <person name="Foldi C."/>
            <person name="Dima B."/>
            <person name="Sanchez-Garcia M."/>
            <person name="Sanchez-Ramirez S."/>
            <person name="Szollosi G.J."/>
            <person name="Szarkandi J.G."/>
            <person name="Papp V."/>
            <person name="Albert L."/>
            <person name="Andreopoulos W."/>
            <person name="Angelini C."/>
            <person name="Antonin V."/>
            <person name="Barry K.W."/>
            <person name="Bougher N.L."/>
            <person name="Buchanan P."/>
            <person name="Buyck B."/>
            <person name="Bense V."/>
            <person name="Catcheside P."/>
            <person name="Chovatia M."/>
            <person name="Cooper J."/>
            <person name="Damon W."/>
            <person name="Desjardin D."/>
            <person name="Finy P."/>
            <person name="Geml J."/>
            <person name="Haridas S."/>
            <person name="Hughes K."/>
            <person name="Justo A."/>
            <person name="Karasinski D."/>
            <person name="Kautmanova I."/>
            <person name="Kiss B."/>
            <person name="Kocsube S."/>
            <person name="Kotiranta H."/>
            <person name="LaButti K.M."/>
            <person name="Lechner B.E."/>
            <person name="Liimatainen K."/>
            <person name="Lipzen A."/>
            <person name="Lukacs Z."/>
            <person name="Mihaltcheva S."/>
            <person name="Morgado L.N."/>
            <person name="Niskanen T."/>
            <person name="Noordeloos M.E."/>
            <person name="Ohm R.A."/>
            <person name="Ortiz-Santana B."/>
            <person name="Ovrebo C."/>
            <person name="Racz N."/>
            <person name="Riley R."/>
            <person name="Savchenko A."/>
            <person name="Shiryaev A."/>
            <person name="Soop K."/>
            <person name="Spirin V."/>
            <person name="Szebenyi C."/>
            <person name="Tomsovsky M."/>
            <person name="Tulloss R.E."/>
            <person name="Uehling J."/>
            <person name="Grigoriev I.V."/>
            <person name="Vagvolgyi C."/>
            <person name="Papp T."/>
            <person name="Martin F.M."/>
            <person name="Miettinen O."/>
            <person name="Hibbett D.S."/>
            <person name="Nagy L.G."/>
        </authorList>
    </citation>
    <scope>NUCLEOTIDE SEQUENCE [LARGE SCALE GENOMIC DNA]</scope>
    <source>
        <strain evidence="3 4">CBS 962.96</strain>
    </source>
</reference>
<feature type="transmembrane region" description="Helical" evidence="2">
    <location>
        <begin position="6"/>
        <end position="25"/>
    </location>
</feature>
<gene>
    <name evidence="3" type="ORF">K435DRAFT_779405</name>
</gene>
<evidence type="ECO:0000313" key="4">
    <source>
        <dbReference type="Proteomes" id="UP000297245"/>
    </source>
</evidence>